<feature type="transmembrane region" description="Helical" evidence="10">
    <location>
        <begin position="115"/>
        <end position="138"/>
    </location>
</feature>
<comment type="subcellular location">
    <subcellularLocation>
        <location evidence="1">Membrane</location>
        <topology evidence="1">Multi-pass membrane protein</topology>
    </subcellularLocation>
</comment>
<evidence type="ECO:0000256" key="8">
    <source>
        <dbReference type="ARBA" id="ARBA00023315"/>
    </source>
</evidence>
<dbReference type="EMBL" id="LNZH02000182">
    <property type="protein sequence ID" value="OCB88236.1"/>
    <property type="molecule type" value="Genomic_DNA"/>
</dbReference>
<sequence>MSGKHGERDLPDDDQVTRRPSPLARHGTASFVSVDNGDRNGLNVENSFSSHASELISRLKVGKMPLLNLDIRARAPYERLPGEASASEDDDSVLDIDEGNGPPAKRKRWWMYLPFLFLLVLMFTPQYSILVMLVSYYLNIYKSPFLFTIHLAIVYLLTFLSCCSLLVCVVRDPGSIRVGEDPGSHSNVQEESEDENEDTDMMDALRMGPSSTTMKGGPEAFDDDFNAPHKWCRKCWAPKPERTHHCSACGRCVLKMDHHCPWLAQKCVGHWTYTAFLHFLLSATLLSLYVALVAGRIVYVAFLDPFLVDERTALHALFLSIYGLVFTLVVGSFFLWHVHLASTNQTTIENISPFLILRYLPTVSSIPAYSTSSTSPPPSAGSVSLNSPNPSRPLSLHSVSPAGTPPQSLHSSFLAVGSTSSPRSRSSGPGLNAIPMLREHQLNSAQRRAVRYTHGKIRLYDVGFRANWTQILGVGRRGWRGWAYRVLCGGGGAGDGKTFPRNPKADDMLSKLAAELASEDKMD</sequence>
<evidence type="ECO:0000256" key="2">
    <source>
        <dbReference type="ARBA" id="ARBA00022679"/>
    </source>
</evidence>
<feature type="compositionally biased region" description="Acidic residues" evidence="11">
    <location>
        <begin position="190"/>
        <end position="199"/>
    </location>
</feature>
<dbReference type="InterPro" id="IPR001594">
    <property type="entry name" value="Palmitoyltrfase_DHHC"/>
</dbReference>
<dbReference type="InterPro" id="IPR039859">
    <property type="entry name" value="PFA4/ZDH16/20/ERF2-like"/>
</dbReference>
<feature type="transmembrane region" description="Helical" evidence="10">
    <location>
        <begin position="275"/>
        <end position="302"/>
    </location>
</feature>
<keyword evidence="6" id="KW-0564">Palmitate</keyword>
<evidence type="ECO:0000256" key="10">
    <source>
        <dbReference type="RuleBase" id="RU079119"/>
    </source>
</evidence>
<feature type="compositionally biased region" description="Low complexity" evidence="11">
    <location>
        <begin position="371"/>
        <end position="398"/>
    </location>
</feature>
<dbReference type="GO" id="GO:0019706">
    <property type="term" value="F:protein-cysteine S-palmitoyltransferase activity"/>
    <property type="evidence" value="ECO:0007669"/>
    <property type="project" value="UniProtKB-EC"/>
</dbReference>
<feature type="compositionally biased region" description="Low complexity" evidence="11">
    <location>
        <begin position="417"/>
        <end position="430"/>
    </location>
</feature>
<dbReference type="OrthoDB" id="9909019at2759"/>
<evidence type="ECO:0000313" key="13">
    <source>
        <dbReference type="EMBL" id="OCB88236.1"/>
    </source>
</evidence>
<feature type="transmembrane region" description="Helical" evidence="10">
    <location>
        <begin position="314"/>
        <end position="336"/>
    </location>
</feature>
<dbReference type="EC" id="2.3.1.225" evidence="10"/>
<evidence type="ECO:0000313" key="14">
    <source>
        <dbReference type="Proteomes" id="UP000757232"/>
    </source>
</evidence>
<evidence type="ECO:0000256" key="5">
    <source>
        <dbReference type="ARBA" id="ARBA00023136"/>
    </source>
</evidence>
<evidence type="ECO:0000256" key="9">
    <source>
        <dbReference type="ARBA" id="ARBA00048048"/>
    </source>
</evidence>
<keyword evidence="3 10" id="KW-0812">Transmembrane</keyword>
<comment type="catalytic activity">
    <reaction evidence="9 10">
        <text>L-cysteinyl-[protein] + hexadecanoyl-CoA = S-hexadecanoyl-L-cysteinyl-[protein] + CoA</text>
        <dbReference type="Rhea" id="RHEA:36683"/>
        <dbReference type="Rhea" id="RHEA-COMP:10131"/>
        <dbReference type="Rhea" id="RHEA-COMP:11032"/>
        <dbReference type="ChEBI" id="CHEBI:29950"/>
        <dbReference type="ChEBI" id="CHEBI:57287"/>
        <dbReference type="ChEBI" id="CHEBI:57379"/>
        <dbReference type="ChEBI" id="CHEBI:74151"/>
        <dbReference type="EC" id="2.3.1.225"/>
    </reaction>
</comment>
<dbReference type="AlphaFoldDB" id="A0A9Q5HYG3"/>
<dbReference type="PROSITE" id="PS50216">
    <property type="entry name" value="DHHC"/>
    <property type="match status" value="1"/>
</dbReference>
<evidence type="ECO:0000256" key="3">
    <source>
        <dbReference type="ARBA" id="ARBA00022692"/>
    </source>
</evidence>
<evidence type="ECO:0000259" key="12">
    <source>
        <dbReference type="Pfam" id="PF01529"/>
    </source>
</evidence>
<evidence type="ECO:0000256" key="4">
    <source>
        <dbReference type="ARBA" id="ARBA00022989"/>
    </source>
</evidence>
<evidence type="ECO:0000256" key="6">
    <source>
        <dbReference type="ARBA" id="ARBA00023139"/>
    </source>
</evidence>
<feature type="region of interest" description="Disordered" evidence="11">
    <location>
        <begin position="371"/>
        <end position="433"/>
    </location>
</feature>
<keyword evidence="8 10" id="KW-0012">Acyltransferase</keyword>
<evidence type="ECO:0000256" key="1">
    <source>
        <dbReference type="ARBA" id="ARBA00004141"/>
    </source>
</evidence>
<comment type="domain">
    <text evidence="10">The DHHC domain is required for palmitoyltransferase activity.</text>
</comment>
<dbReference type="Proteomes" id="UP000757232">
    <property type="component" value="Unassembled WGS sequence"/>
</dbReference>
<organism evidence="13 14">
    <name type="scientific">Sanghuangporus baumii</name>
    <name type="common">Phellinus baumii</name>
    <dbReference type="NCBI Taxonomy" id="108892"/>
    <lineage>
        <taxon>Eukaryota</taxon>
        <taxon>Fungi</taxon>
        <taxon>Dikarya</taxon>
        <taxon>Basidiomycota</taxon>
        <taxon>Agaricomycotina</taxon>
        <taxon>Agaricomycetes</taxon>
        <taxon>Hymenochaetales</taxon>
        <taxon>Hymenochaetaceae</taxon>
        <taxon>Sanghuangporus</taxon>
    </lineage>
</organism>
<comment type="similarity">
    <text evidence="10">Belongs to the DHHC palmitoyltransferase family.</text>
</comment>
<evidence type="ECO:0000256" key="7">
    <source>
        <dbReference type="ARBA" id="ARBA00023288"/>
    </source>
</evidence>
<keyword evidence="2 10" id="KW-0808">Transferase</keyword>
<reference evidence="13" key="1">
    <citation type="submission" date="2016-06" db="EMBL/GenBank/DDBJ databases">
        <title>Draft Genome sequence of the fungus Inonotus baumii.</title>
        <authorList>
            <person name="Zhu H."/>
            <person name="Lin W."/>
        </authorList>
    </citation>
    <scope>NUCLEOTIDE SEQUENCE</scope>
    <source>
        <strain evidence="13">821</strain>
    </source>
</reference>
<gene>
    <name evidence="13" type="ORF">A7U60_g4641</name>
</gene>
<accession>A0A9Q5HYG3</accession>
<keyword evidence="14" id="KW-1185">Reference proteome</keyword>
<proteinExistence type="inferred from homology"/>
<dbReference type="GO" id="GO:0016020">
    <property type="term" value="C:membrane"/>
    <property type="evidence" value="ECO:0007669"/>
    <property type="project" value="UniProtKB-SubCell"/>
</dbReference>
<evidence type="ECO:0000256" key="11">
    <source>
        <dbReference type="SAM" id="MobiDB-lite"/>
    </source>
</evidence>
<feature type="region of interest" description="Disordered" evidence="11">
    <location>
        <begin position="179"/>
        <end position="199"/>
    </location>
</feature>
<comment type="caution">
    <text evidence="13">The sequence shown here is derived from an EMBL/GenBank/DDBJ whole genome shotgun (WGS) entry which is preliminary data.</text>
</comment>
<feature type="transmembrane region" description="Helical" evidence="10">
    <location>
        <begin position="144"/>
        <end position="170"/>
    </location>
</feature>
<name>A0A9Q5HYG3_SANBA</name>
<keyword evidence="4 10" id="KW-1133">Transmembrane helix</keyword>
<dbReference type="Pfam" id="PF01529">
    <property type="entry name" value="DHHC"/>
    <property type="match status" value="1"/>
</dbReference>
<feature type="domain" description="Palmitoyltransferase DHHC" evidence="12">
    <location>
        <begin position="228"/>
        <end position="351"/>
    </location>
</feature>
<dbReference type="PANTHER" id="PTHR12246">
    <property type="entry name" value="PALMITOYLTRANSFERASE ZDHHC16"/>
    <property type="match status" value="1"/>
</dbReference>
<keyword evidence="5 10" id="KW-0472">Membrane</keyword>
<feature type="region of interest" description="Disordered" evidence="11">
    <location>
        <begin position="1"/>
        <end position="39"/>
    </location>
</feature>
<protein>
    <recommendedName>
        <fullName evidence="10">Palmitoyltransferase</fullName>
        <ecNumber evidence="10">2.3.1.225</ecNumber>
    </recommendedName>
</protein>
<keyword evidence="7" id="KW-0449">Lipoprotein</keyword>